<evidence type="ECO:0000256" key="3">
    <source>
        <dbReference type="ARBA" id="ARBA00023239"/>
    </source>
</evidence>
<sequence>MFEYPFSIDYFWQSAAELQCVPPSIANLLFDQGSLTSLLKQQCQQFRVKVLSEKWVPATKSHIAIFNGDVQKVLCREVLLYCDDMPKVYAQSWITQAAYQVGVSGLGETPLGEVLFCDDSWLRSQLDVCTFQSGSTFSTLSRVHNEAAEQLYARRRVFTKSDAQVMVCEIFLPGE</sequence>
<comment type="caution">
    <text evidence="4">The sequence shown here is derived from an EMBL/GenBank/DDBJ whole genome shotgun (WGS) entry which is preliminary data.</text>
</comment>
<dbReference type="RefSeq" id="WP_192506566.1">
    <property type="nucleotide sequence ID" value="NZ_AQGV01000012.1"/>
</dbReference>
<evidence type="ECO:0000256" key="2">
    <source>
        <dbReference type="ARBA" id="ARBA00022688"/>
    </source>
</evidence>
<evidence type="ECO:0000256" key="1">
    <source>
        <dbReference type="ARBA" id="ARBA00022490"/>
    </source>
</evidence>
<organism evidence="4 5">
    <name type="scientific">Pseudoalteromonas aurantia 208</name>
    <dbReference type="NCBI Taxonomy" id="1314867"/>
    <lineage>
        <taxon>Bacteria</taxon>
        <taxon>Pseudomonadati</taxon>
        <taxon>Pseudomonadota</taxon>
        <taxon>Gammaproteobacteria</taxon>
        <taxon>Alteromonadales</taxon>
        <taxon>Pseudoalteromonadaceae</taxon>
        <taxon>Pseudoalteromonas</taxon>
    </lineage>
</organism>
<dbReference type="PANTHER" id="PTHR38683:SF1">
    <property type="entry name" value="CHORISMATE PYRUVATE-LYASE"/>
    <property type="match status" value="1"/>
</dbReference>
<dbReference type="Gene3D" id="3.40.1410.10">
    <property type="entry name" value="Chorismate lyase-like"/>
    <property type="match status" value="1"/>
</dbReference>
<dbReference type="Pfam" id="PF04345">
    <property type="entry name" value="Chor_lyase"/>
    <property type="match status" value="1"/>
</dbReference>
<accession>A0ABR9E7Y9</accession>
<evidence type="ECO:0000313" key="4">
    <source>
        <dbReference type="EMBL" id="MBE0367096.1"/>
    </source>
</evidence>
<dbReference type="InterPro" id="IPR028978">
    <property type="entry name" value="Chorismate_lyase_/UTRA_dom_sf"/>
</dbReference>
<keyword evidence="3 4" id="KW-0456">Lyase</keyword>
<keyword evidence="1" id="KW-0963">Cytoplasm</keyword>
<name>A0ABR9E7Y9_9GAMM</name>
<dbReference type="InterPro" id="IPR007440">
    <property type="entry name" value="Chorismate--pyruvate_lyase"/>
</dbReference>
<proteinExistence type="predicted"/>
<dbReference type="GO" id="GO:0016829">
    <property type="term" value="F:lyase activity"/>
    <property type="evidence" value="ECO:0007669"/>
    <property type="project" value="UniProtKB-KW"/>
</dbReference>
<dbReference type="EMBL" id="AQGV01000012">
    <property type="protein sequence ID" value="MBE0367096.1"/>
    <property type="molecule type" value="Genomic_DNA"/>
</dbReference>
<reference evidence="4 5" key="1">
    <citation type="submission" date="2015-03" db="EMBL/GenBank/DDBJ databases">
        <title>Genome sequence of Pseudoalteromonas aurantia.</title>
        <authorList>
            <person name="Xie B.-B."/>
            <person name="Rong J.-C."/>
            <person name="Qin Q.-L."/>
            <person name="Zhang Y.-Z."/>
        </authorList>
    </citation>
    <scope>NUCLEOTIDE SEQUENCE [LARGE SCALE GENOMIC DNA]</scope>
    <source>
        <strain evidence="4 5">208</strain>
    </source>
</reference>
<evidence type="ECO:0000313" key="5">
    <source>
        <dbReference type="Proteomes" id="UP000615755"/>
    </source>
</evidence>
<dbReference type="SUPFAM" id="SSF64288">
    <property type="entry name" value="Chorismate lyase-like"/>
    <property type="match status" value="1"/>
</dbReference>
<protein>
    <submittedName>
        <fullName evidence="4">Chorismate--pyruvate lyase</fullName>
    </submittedName>
</protein>
<gene>
    <name evidence="4" type="primary">ubiC</name>
    <name evidence="4" type="ORF">PAUR_a0402</name>
</gene>
<keyword evidence="2" id="KW-0831">Ubiquinone biosynthesis</keyword>
<dbReference type="Proteomes" id="UP000615755">
    <property type="component" value="Unassembled WGS sequence"/>
</dbReference>
<keyword evidence="5" id="KW-1185">Reference proteome</keyword>
<dbReference type="PANTHER" id="PTHR38683">
    <property type="entry name" value="CHORISMATE PYRUVATE-LYASE"/>
    <property type="match status" value="1"/>
</dbReference>